<evidence type="ECO:0000313" key="2">
    <source>
        <dbReference type="Proteomes" id="UP000054279"/>
    </source>
</evidence>
<name>A0A0C9UNB4_SPHS4</name>
<keyword evidence="2" id="KW-1185">Reference proteome</keyword>
<dbReference type="SUPFAM" id="SSF53098">
    <property type="entry name" value="Ribonuclease H-like"/>
    <property type="match status" value="1"/>
</dbReference>
<gene>
    <name evidence="1" type="ORF">M422DRAFT_47258</name>
</gene>
<reference evidence="1 2" key="1">
    <citation type="submission" date="2014-06" db="EMBL/GenBank/DDBJ databases">
        <title>Evolutionary Origins and Diversification of the Mycorrhizal Mutualists.</title>
        <authorList>
            <consortium name="DOE Joint Genome Institute"/>
            <consortium name="Mycorrhizal Genomics Consortium"/>
            <person name="Kohler A."/>
            <person name="Kuo A."/>
            <person name="Nagy L.G."/>
            <person name="Floudas D."/>
            <person name="Copeland A."/>
            <person name="Barry K.W."/>
            <person name="Cichocki N."/>
            <person name="Veneault-Fourrey C."/>
            <person name="LaButti K."/>
            <person name="Lindquist E.A."/>
            <person name="Lipzen A."/>
            <person name="Lundell T."/>
            <person name="Morin E."/>
            <person name="Murat C."/>
            <person name="Riley R."/>
            <person name="Ohm R."/>
            <person name="Sun H."/>
            <person name="Tunlid A."/>
            <person name="Henrissat B."/>
            <person name="Grigoriev I.V."/>
            <person name="Hibbett D.S."/>
            <person name="Martin F."/>
        </authorList>
    </citation>
    <scope>NUCLEOTIDE SEQUENCE [LARGE SCALE GENOMIC DNA]</scope>
    <source>
        <strain evidence="1 2">SS14</strain>
    </source>
</reference>
<dbReference type="Proteomes" id="UP000054279">
    <property type="component" value="Unassembled WGS sequence"/>
</dbReference>
<dbReference type="InterPro" id="IPR012337">
    <property type="entry name" value="RNaseH-like_sf"/>
</dbReference>
<dbReference type="AlphaFoldDB" id="A0A0C9UNB4"/>
<protein>
    <submittedName>
        <fullName evidence="1">Uncharacterized protein</fullName>
    </submittedName>
</protein>
<sequence length="189" mass="22288">MAGNKQGQWKVPQKEGTLITVQLDLVFPIRDSSNWWGSLYLYLSRMIYLKEPFIFYMEKHEEAFKNWLTVSKWTVLEHLCDVLQAAYALQEQMCKESTSMLACTLPAYHCLISALEEVKDDATYSYLAPMIDKFINKLQSEYNDVRFHKINIFAILLHPSLCMHWFKENWPSAHIDYVKTFAIEEVYIL</sequence>
<proteinExistence type="predicted"/>
<organism evidence="1 2">
    <name type="scientific">Sphaerobolus stellatus (strain SS14)</name>
    <dbReference type="NCBI Taxonomy" id="990650"/>
    <lineage>
        <taxon>Eukaryota</taxon>
        <taxon>Fungi</taxon>
        <taxon>Dikarya</taxon>
        <taxon>Basidiomycota</taxon>
        <taxon>Agaricomycotina</taxon>
        <taxon>Agaricomycetes</taxon>
        <taxon>Phallomycetidae</taxon>
        <taxon>Geastrales</taxon>
        <taxon>Sphaerobolaceae</taxon>
        <taxon>Sphaerobolus</taxon>
    </lineage>
</organism>
<dbReference type="HOGENOM" id="CLU_1435272_0_0_1"/>
<dbReference type="EMBL" id="KN837117">
    <property type="protein sequence ID" value="KIJ44478.1"/>
    <property type="molecule type" value="Genomic_DNA"/>
</dbReference>
<accession>A0A0C9UNB4</accession>
<evidence type="ECO:0000313" key="1">
    <source>
        <dbReference type="EMBL" id="KIJ44478.1"/>
    </source>
</evidence>